<dbReference type="OrthoDB" id="5383412at2"/>
<feature type="chain" id="PRO_5014933754" evidence="2">
    <location>
        <begin position="20"/>
        <end position="230"/>
    </location>
</feature>
<dbReference type="AlphaFoldDB" id="A0A2K8L9N0"/>
<gene>
    <name evidence="3" type="ORF">Ga0123462_1744</name>
</gene>
<accession>A0A2K8L9N0</accession>
<dbReference type="KEGG" id="mfn:Ga0123462_1744"/>
<evidence type="ECO:0000256" key="2">
    <source>
        <dbReference type="SAM" id="SignalP"/>
    </source>
</evidence>
<reference evidence="3 4" key="1">
    <citation type="submission" date="2016-12" db="EMBL/GenBank/DDBJ databases">
        <title>Isolation and genomic insights into novel planktonic Zetaproteobacteria from stratified waters of the Chesapeake Bay.</title>
        <authorList>
            <person name="McAllister S.M."/>
            <person name="Kato S."/>
            <person name="Chan C.S."/>
            <person name="Chiu B.K."/>
            <person name="Field E.K."/>
        </authorList>
    </citation>
    <scope>NUCLEOTIDE SEQUENCE [LARGE SCALE GENOMIC DNA]</scope>
    <source>
        <strain evidence="3 4">CP-8</strain>
    </source>
</reference>
<dbReference type="RefSeq" id="WP_100265922.1">
    <property type="nucleotide sequence ID" value="NZ_CP018800.1"/>
</dbReference>
<evidence type="ECO:0000313" key="3">
    <source>
        <dbReference type="EMBL" id="ATX82591.1"/>
    </source>
</evidence>
<keyword evidence="2" id="KW-0732">Signal</keyword>
<evidence type="ECO:0000256" key="1">
    <source>
        <dbReference type="SAM" id="MobiDB-lite"/>
    </source>
</evidence>
<feature type="region of interest" description="Disordered" evidence="1">
    <location>
        <begin position="84"/>
        <end position="137"/>
    </location>
</feature>
<organism evidence="3 4">
    <name type="scientific">Mariprofundus ferrinatatus</name>
    <dbReference type="NCBI Taxonomy" id="1921087"/>
    <lineage>
        <taxon>Bacteria</taxon>
        <taxon>Pseudomonadati</taxon>
        <taxon>Pseudomonadota</taxon>
        <taxon>Candidatius Mariprofundia</taxon>
        <taxon>Mariprofundales</taxon>
        <taxon>Mariprofundaceae</taxon>
        <taxon>Mariprofundus</taxon>
    </lineage>
</organism>
<evidence type="ECO:0000313" key="4">
    <source>
        <dbReference type="Proteomes" id="UP000231637"/>
    </source>
</evidence>
<protein>
    <submittedName>
        <fullName evidence="3">Uncharacterized protein</fullName>
    </submittedName>
</protein>
<keyword evidence="4" id="KW-1185">Reference proteome</keyword>
<dbReference type="Proteomes" id="UP000231637">
    <property type="component" value="Chromosome"/>
</dbReference>
<name>A0A2K8L9N0_9PROT</name>
<sequence>MKNMMFLAVFALFYSLSVANVGNGISTGIPAAQAKQEDKVTICHLPPGNPSNAQTLSVGASAVAAHLAEHGDYLGECGAAVVEEDRSGDSGSDDSGKDSGSDDSGKDSGKESVSDDSGKDSGKDGESKDDGEEAKVDVCHVTVTGGGSKDKDGGGSQTTDVQTLNISESALAAHLAHGDIAGECPTTPTCFLCGAGGPGDGTCSCPDGSAGSFVSGAAVAPQSIRSVQGQ</sequence>
<feature type="signal peptide" evidence="2">
    <location>
        <begin position="1"/>
        <end position="19"/>
    </location>
</feature>
<dbReference type="EMBL" id="CP018800">
    <property type="protein sequence ID" value="ATX82591.1"/>
    <property type="molecule type" value="Genomic_DNA"/>
</dbReference>
<proteinExistence type="predicted"/>